<dbReference type="InterPro" id="IPR036770">
    <property type="entry name" value="Ankyrin_rpt-contain_sf"/>
</dbReference>
<evidence type="ECO:0000313" key="2">
    <source>
        <dbReference type="EMBL" id="EPZ33216.1"/>
    </source>
</evidence>
<proteinExistence type="predicted"/>
<dbReference type="EMBL" id="KE561071">
    <property type="protein sequence ID" value="EPZ33216.1"/>
    <property type="molecule type" value="Genomic_DNA"/>
</dbReference>
<dbReference type="Gene3D" id="1.25.40.20">
    <property type="entry name" value="Ankyrin repeat-containing domain"/>
    <property type="match status" value="1"/>
</dbReference>
<evidence type="ECO:0000313" key="3">
    <source>
        <dbReference type="Proteomes" id="UP000030755"/>
    </source>
</evidence>
<accession>A0A075ASF7</accession>
<dbReference type="AlphaFoldDB" id="A0A075ASF7"/>
<dbReference type="OrthoDB" id="20872at2759"/>
<keyword evidence="3" id="KW-1185">Reference proteome</keyword>
<name>A0A075ASF7_ROZAC</name>
<feature type="repeat" description="ANK" evidence="1">
    <location>
        <begin position="191"/>
        <end position="220"/>
    </location>
</feature>
<dbReference type="PROSITE" id="PS50088">
    <property type="entry name" value="ANK_REPEAT"/>
    <property type="match status" value="1"/>
</dbReference>
<protein>
    <submittedName>
        <fullName evidence="2">Uncharacterized protein</fullName>
    </submittedName>
</protein>
<sequence>MTSRQNISQNFLSAIKTKTMSFATALKEIKTQTKNGCISLPVAQLLTLYQIGPHRVLYSKDMIRSIAKVTGAFLSDFLVEQNLIQEINIIKEVERIFLYLPAIEHENISVLNMVVQDANLRVQGKLLIEEALFQNKFKAAQWLYENGARLDIKEDGYSILHNLIIENHVLGMEWILNKEPKHANISGCLYSTLMTAIDFNRVEAFDLLLNFGADINAIDPTGSYVAHYAVESPNNYFLSSLLKVYSVDYFGHDINYYVTNETDHTIVSLIRSVFSIMDMTK</sequence>
<dbReference type="InterPro" id="IPR002110">
    <property type="entry name" value="Ankyrin_rpt"/>
</dbReference>
<dbReference type="Proteomes" id="UP000030755">
    <property type="component" value="Unassembled WGS sequence"/>
</dbReference>
<keyword evidence="1" id="KW-0040">ANK repeat</keyword>
<reference evidence="2 3" key="1">
    <citation type="journal article" date="2013" name="Curr. Biol.">
        <title>Shared signatures of parasitism and phylogenomics unite Cryptomycota and microsporidia.</title>
        <authorList>
            <person name="James T.Y."/>
            <person name="Pelin A."/>
            <person name="Bonen L."/>
            <person name="Ahrendt S."/>
            <person name="Sain D."/>
            <person name="Corradi N."/>
            <person name="Stajich J.E."/>
        </authorList>
    </citation>
    <scope>NUCLEOTIDE SEQUENCE [LARGE SCALE GENOMIC DNA]</scope>
    <source>
        <strain evidence="2 3">CSF55</strain>
    </source>
</reference>
<dbReference type="Pfam" id="PF12796">
    <property type="entry name" value="Ank_2"/>
    <property type="match status" value="1"/>
</dbReference>
<evidence type="ECO:0000256" key="1">
    <source>
        <dbReference type="PROSITE-ProRule" id="PRU00023"/>
    </source>
</evidence>
<dbReference type="SUPFAM" id="SSF48403">
    <property type="entry name" value="Ankyrin repeat"/>
    <property type="match status" value="1"/>
</dbReference>
<gene>
    <name evidence="2" type="ORF">O9G_001185</name>
</gene>
<organism evidence="2 3">
    <name type="scientific">Rozella allomycis (strain CSF55)</name>
    <dbReference type="NCBI Taxonomy" id="988480"/>
    <lineage>
        <taxon>Eukaryota</taxon>
        <taxon>Fungi</taxon>
        <taxon>Fungi incertae sedis</taxon>
        <taxon>Cryptomycota</taxon>
        <taxon>Cryptomycota incertae sedis</taxon>
        <taxon>Rozella</taxon>
    </lineage>
</organism>
<dbReference type="HOGENOM" id="CLU_990964_0_0_1"/>